<dbReference type="Gene3D" id="3.40.50.2300">
    <property type="match status" value="2"/>
</dbReference>
<organism evidence="1 2">
    <name type="scientific">Candidatus Thermochlorobacter aerophilus</name>
    <dbReference type="NCBI Taxonomy" id="1868324"/>
    <lineage>
        <taxon>Bacteria</taxon>
        <taxon>Pseudomonadati</taxon>
        <taxon>Chlorobiota</taxon>
        <taxon>Chlorobiia</taxon>
        <taxon>Chlorobiales</taxon>
        <taxon>Candidatus Thermochlorobacteriaceae</taxon>
        <taxon>Candidatus Thermochlorobacter</taxon>
    </lineage>
</organism>
<dbReference type="PANTHER" id="PTHR35271">
    <property type="entry name" value="ABC TRANSPORTER, SUBSTRATE-BINDING LIPOPROTEIN-RELATED"/>
    <property type="match status" value="1"/>
</dbReference>
<dbReference type="CDD" id="cd06325">
    <property type="entry name" value="PBP1_ABC_unchar_transporter"/>
    <property type="match status" value="1"/>
</dbReference>
<evidence type="ECO:0000313" key="2">
    <source>
        <dbReference type="Proteomes" id="UP000266389"/>
    </source>
</evidence>
<dbReference type="EMBL" id="PHFL01000014">
    <property type="protein sequence ID" value="RFM24900.1"/>
    <property type="molecule type" value="Genomic_DNA"/>
</dbReference>
<evidence type="ECO:0000313" key="1">
    <source>
        <dbReference type="EMBL" id="RFM24900.1"/>
    </source>
</evidence>
<accession>A0A395M2C7</accession>
<dbReference type="Pfam" id="PF04392">
    <property type="entry name" value="ABC_sub_bind"/>
    <property type="match status" value="1"/>
</dbReference>
<dbReference type="InterPro" id="IPR007487">
    <property type="entry name" value="ABC_transpt-TYRBP-like"/>
</dbReference>
<proteinExistence type="predicted"/>
<dbReference type="Proteomes" id="UP000266389">
    <property type="component" value="Unassembled WGS sequence"/>
</dbReference>
<dbReference type="SUPFAM" id="SSF53822">
    <property type="entry name" value="Periplasmic binding protein-like I"/>
    <property type="match status" value="1"/>
</dbReference>
<name>A0A395M2C7_9BACT</name>
<gene>
    <name evidence="1" type="ORF">D0433_03075</name>
</gene>
<sequence>MLFPYNFEKHMFRYFQMNWATAVLLLLVTCFCGFGCGSPSSTPSRPKIGYVLMVRDATLEEARRGFFDALKDSGYEVGKTLDVIDQNAEGDISNLNQILDYCLSQKVSLIATNPTVVTIAAVSKTQTVPVCMMVSPRPDLVGLSKSPDEAPKNLFGVYETLGYIDTSVTLIKEIFPKAKRIGTIFNTSEPNSVNALRQLRTVCQRLGYELIEAGITNSNESQQAAQTLLLKKIDVFFALPDNIIFSSFETIKQTLDAKQVPIVTSEVGLVQRGALLAYGADFYEWGRQAGRIAVRLLRGETNLKPEEVQVRKRICNAKALEAMGLSIPQNFTPL</sequence>
<dbReference type="PANTHER" id="PTHR35271:SF1">
    <property type="entry name" value="ABC TRANSPORTER, SUBSTRATE-BINDING LIPOPROTEIN"/>
    <property type="match status" value="1"/>
</dbReference>
<protein>
    <submittedName>
        <fullName evidence="1">ABC transporter substrate-binding protein</fullName>
    </submittedName>
</protein>
<dbReference type="AlphaFoldDB" id="A0A395M2C7"/>
<comment type="caution">
    <text evidence="1">The sequence shown here is derived from an EMBL/GenBank/DDBJ whole genome shotgun (WGS) entry which is preliminary data.</text>
</comment>
<dbReference type="InterPro" id="IPR028082">
    <property type="entry name" value="Peripla_BP_I"/>
</dbReference>
<reference evidence="1 2" key="1">
    <citation type="journal article" date="2011" name="ISME J.">
        <title>Community ecology of hot spring cyanobacterial mats: predominant populations and their functional potential.</title>
        <authorList>
            <person name="Klatt C.G."/>
            <person name="Wood J.M."/>
            <person name="Rusch D.B."/>
            <person name="Bateson M.M."/>
            <person name="Hamamura N."/>
            <person name="Heidelberg J.F."/>
            <person name="Grossman A.R."/>
            <person name="Bhaya D."/>
            <person name="Cohan F.M."/>
            <person name="Kuhl M."/>
            <person name="Bryant D.A."/>
            <person name="Ward D.M."/>
        </authorList>
    </citation>
    <scope>NUCLEOTIDE SEQUENCE [LARGE SCALE GENOMIC DNA]</scope>
    <source>
        <strain evidence="1">OS</strain>
    </source>
</reference>